<evidence type="ECO:0000256" key="3">
    <source>
        <dbReference type="ARBA" id="ARBA00022737"/>
    </source>
</evidence>
<dbReference type="PROSITE" id="PS50157">
    <property type="entry name" value="ZINC_FINGER_C2H2_2"/>
    <property type="match status" value="3"/>
</dbReference>
<reference evidence="10 11" key="1">
    <citation type="submission" date="2023-04" db="EMBL/GenBank/DDBJ databases">
        <title>Genome of Basidiobolus ranarum AG-B5.</title>
        <authorList>
            <person name="Stajich J.E."/>
            <person name="Carter-House D."/>
            <person name="Gryganskyi A."/>
        </authorList>
    </citation>
    <scope>NUCLEOTIDE SEQUENCE [LARGE SCALE GENOMIC DNA]</scope>
    <source>
        <strain evidence="10 11">AG-B5</strain>
    </source>
</reference>
<evidence type="ECO:0000256" key="5">
    <source>
        <dbReference type="ARBA" id="ARBA00022833"/>
    </source>
</evidence>
<name>A0ABR2VND5_9FUNG</name>
<keyword evidence="6" id="KW-0539">Nucleus</keyword>
<dbReference type="SMART" id="SM00355">
    <property type="entry name" value="ZnF_C2H2"/>
    <property type="match status" value="3"/>
</dbReference>
<evidence type="ECO:0000256" key="7">
    <source>
        <dbReference type="PROSITE-ProRule" id="PRU00042"/>
    </source>
</evidence>
<evidence type="ECO:0000259" key="9">
    <source>
        <dbReference type="PROSITE" id="PS50157"/>
    </source>
</evidence>
<protein>
    <recommendedName>
        <fullName evidence="9">C2H2-type domain-containing protein</fullName>
    </recommendedName>
</protein>
<dbReference type="PROSITE" id="PS00028">
    <property type="entry name" value="ZINC_FINGER_C2H2_1"/>
    <property type="match status" value="3"/>
</dbReference>
<proteinExistence type="predicted"/>
<feature type="region of interest" description="Disordered" evidence="8">
    <location>
        <begin position="36"/>
        <end position="56"/>
    </location>
</feature>
<dbReference type="InterPro" id="IPR050527">
    <property type="entry name" value="Snail/Krueppel_Znf"/>
</dbReference>
<evidence type="ECO:0000256" key="4">
    <source>
        <dbReference type="ARBA" id="ARBA00022771"/>
    </source>
</evidence>
<comment type="subcellular location">
    <subcellularLocation>
        <location evidence="1">Nucleus</location>
    </subcellularLocation>
</comment>
<feature type="domain" description="C2H2-type" evidence="9">
    <location>
        <begin position="57"/>
        <end position="84"/>
    </location>
</feature>
<evidence type="ECO:0000256" key="8">
    <source>
        <dbReference type="SAM" id="MobiDB-lite"/>
    </source>
</evidence>
<dbReference type="PANTHER" id="PTHR24388:SF54">
    <property type="entry name" value="PROTEIN ESCARGOT"/>
    <property type="match status" value="1"/>
</dbReference>
<keyword evidence="5" id="KW-0862">Zinc</keyword>
<keyword evidence="4 7" id="KW-0863">Zinc-finger</keyword>
<dbReference type="Gene3D" id="3.30.160.60">
    <property type="entry name" value="Classic Zinc Finger"/>
    <property type="match status" value="3"/>
</dbReference>
<accession>A0ABR2VND5</accession>
<evidence type="ECO:0000313" key="10">
    <source>
        <dbReference type="EMBL" id="KAK9686203.1"/>
    </source>
</evidence>
<dbReference type="Pfam" id="PF00096">
    <property type="entry name" value="zf-C2H2"/>
    <property type="match status" value="3"/>
</dbReference>
<organism evidence="10 11">
    <name type="scientific">Basidiobolus ranarum</name>
    <dbReference type="NCBI Taxonomy" id="34480"/>
    <lineage>
        <taxon>Eukaryota</taxon>
        <taxon>Fungi</taxon>
        <taxon>Fungi incertae sedis</taxon>
        <taxon>Zoopagomycota</taxon>
        <taxon>Entomophthoromycotina</taxon>
        <taxon>Basidiobolomycetes</taxon>
        <taxon>Basidiobolales</taxon>
        <taxon>Basidiobolaceae</taxon>
        <taxon>Basidiobolus</taxon>
    </lineage>
</organism>
<sequence>ISLKSSISVSPKRSITVEDPNLDQVEIPLKREKYSPERVAAFQKPNKRGKQSRDRRYSCSECEKTFDRPSALASHRKTHSQLREFTCTLCSSAFKFKHDMERHLRRHTGDKPYPCSHCDQVFYRSDTMTNHMKTKHPDVSAPSY</sequence>
<evidence type="ECO:0000313" key="11">
    <source>
        <dbReference type="Proteomes" id="UP001479436"/>
    </source>
</evidence>
<feature type="non-terminal residue" evidence="10">
    <location>
        <position position="1"/>
    </location>
</feature>
<feature type="domain" description="C2H2-type" evidence="9">
    <location>
        <begin position="113"/>
        <end position="136"/>
    </location>
</feature>
<feature type="domain" description="C2H2-type" evidence="9">
    <location>
        <begin position="85"/>
        <end position="112"/>
    </location>
</feature>
<keyword evidence="3" id="KW-0677">Repeat</keyword>
<keyword evidence="11" id="KW-1185">Reference proteome</keyword>
<evidence type="ECO:0000256" key="6">
    <source>
        <dbReference type="ARBA" id="ARBA00023242"/>
    </source>
</evidence>
<dbReference type="SUPFAM" id="SSF57667">
    <property type="entry name" value="beta-beta-alpha zinc fingers"/>
    <property type="match status" value="2"/>
</dbReference>
<gene>
    <name evidence="10" type="ORF">K7432_015238</name>
</gene>
<dbReference type="InterPro" id="IPR013087">
    <property type="entry name" value="Znf_C2H2_type"/>
</dbReference>
<evidence type="ECO:0000256" key="1">
    <source>
        <dbReference type="ARBA" id="ARBA00004123"/>
    </source>
</evidence>
<dbReference type="Proteomes" id="UP001479436">
    <property type="component" value="Unassembled WGS sequence"/>
</dbReference>
<dbReference type="InterPro" id="IPR036236">
    <property type="entry name" value="Znf_C2H2_sf"/>
</dbReference>
<keyword evidence="2" id="KW-0479">Metal-binding</keyword>
<dbReference type="PANTHER" id="PTHR24388">
    <property type="entry name" value="ZINC FINGER PROTEIN"/>
    <property type="match status" value="1"/>
</dbReference>
<evidence type="ECO:0000256" key="2">
    <source>
        <dbReference type="ARBA" id="ARBA00022723"/>
    </source>
</evidence>
<comment type="caution">
    <text evidence="10">The sequence shown here is derived from an EMBL/GenBank/DDBJ whole genome shotgun (WGS) entry which is preliminary data.</text>
</comment>
<dbReference type="EMBL" id="JASJQH010008872">
    <property type="protein sequence ID" value="KAK9686203.1"/>
    <property type="molecule type" value="Genomic_DNA"/>
</dbReference>